<evidence type="ECO:0000256" key="1">
    <source>
        <dbReference type="SAM" id="MobiDB-lite"/>
    </source>
</evidence>
<comment type="caution">
    <text evidence="2">The sequence shown here is derived from an EMBL/GenBank/DDBJ whole genome shotgun (WGS) entry which is preliminary data.</text>
</comment>
<dbReference type="AlphaFoldDB" id="A0A0F9DEQ8"/>
<feature type="compositionally biased region" description="Basic and acidic residues" evidence="1">
    <location>
        <begin position="26"/>
        <end position="47"/>
    </location>
</feature>
<name>A0A0F9DEQ8_9ZZZZ</name>
<sequence length="54" mass="6510">MSDFIEREILENAKKYNKGFNAGYEAGKKHQKEVDEKEKEKEKRPGEEWMYNND</sequence>
<reference evidence="2" key="1">
    <citation type="journal article" date="2015" name="Nature">
        <title>Complex archaea that bridge the gap between prokaryotes and eukaryotes.</title>
        <authorList>
            <person name="Spang A."/>
            <person name="Saw J.H."/>
            <person name="Jorgensen S.L."/>
            <person name="Zaremba-Niedzwiedzka K."/>
            <person name="Martijn J."/>
            <person name="Lind A.E."/>
            <person name="van Eijk R."/>
            <person name="Schleper C."/>
            <person name="Guy L."/>
            <person name="Ettema T.J."/>
        </authorList>
    </citation>
    <scope>NUCLEOTIDE SEQUENCE</scope>
</reference>
<dbReference type="EMBL" id="LAZR01029249">
    <property type="protein sequence ID" value="KKL60144.1"/>
    <property type="molecule type" value="Genomic_DNA"/>
</dbReference>
<accession>A0A0F9DEQ8</accession>
<organism evidence="2">
    <name type="scientific">marine sediment metagenome</name>
    <dbReference type="NCBI Taxonomy" id="412755"/>
    <lineage>
        <taxon>unclassified sequences</taxon>
        <taxon>metagenomes</taxon>
        <taxon>ecological metagenomes</taxon>
    </lineage>
</organism>
<protein>
    <submittedName>
        <fullName evidence="2">Uncharacterized protein</fullName>
    </submittedName>
</protein>
<gene>
    <name evidence="2" type="ORF">LCGC14_2208260</name>
</gene>
<proteinExistence type="predicted"/>
<feature type="region of interest" description="Disordered" evidence="1">
    <location>
        <begin position="20"/>
        <end position="54"/>
    </location>
</feature>
<evidence type="ECO:0000313" key="2">
    <source>
        <dbReference type="EMBL" id="KKL60144.1"/>
    </source>
</evidence>